<evidence type="ECO:0000313" key="3">
    <source>
        <dbReference type="EMBL" id="CAD7446401.1"/>
    </source>
</evidence>
<sequence length="591" mass="63412">MVVIPVYGDQPVNAGAVAAAGMALRLDYHTLTKKRLLELLHAVLNNTNGGSITPQWSSPISINSKWVTLGCNNYLGAHAFWALGSCASLLWLVSSPTPPAVHGCRIHTVLHSQDLIVSYHRVGDHPEDLADVMPGVVVAQTTTGVTVSLTTVSSTASTIQPPVHTIGSLMDTLVGTMWGEFVSAPTAHTDVVVSPISHPSCVPSVTTTVLPVVSSVAPNSFAPFTLYYPPEWGLQVTLEGEKSTSKKRTAGPFGASASDQSHTSSLVERGEVSESDSQGSFELQRPRLPKKTNKWKKVGSPPLSPSSPDQQGKKGHLMTTSSIVSTGEGVQIAASDGSLPPGIYDPSRPPFTKKKLPWLALHPHRDPLRVLPPCMKRWMVVPSRLSRVRPPPARLPGPAVDPIFCQGTKRGPRAYVPFIVGNVGGSPNLSKETSLNHFKITMESYRRRSVPQCYNCQRFGYSSPTCGALPRCVRCGVGHFTPDCELSVDSPEIKCMNCLGTHPANARICPRMASYLQDRERAAPYPRPPTGPSAPRPAGRSRQAQRPLSDPASFPVLPSVSAIPGFMPVTPVTQSSATPHLEVPPEGAFRH</sequence>
<proteinExistence type="predicted"/>
<reference evidence="3" key="1">
    <citation type="submission" date="2020-11" db="EMBL/GenBank/DDBJ databases">
        <authorList>
            <person name="Tran Van P."/>
        </authorList>
    </citation>
    <scope>NUCLEOTIDE SEQUENCE</scope>
</reference>
<dbReference type="GO" id="GO:0008194">
    <property type="term" value="F:UDP-glycosyltransferase activity"/>
    <property type="evidence" value="ECO:0007669"/>
    <property type="project" value="InterPro"/>
</dbReference>
<dbReference type="Pfam" id="PF00201">
    <property type="entry name" value="UDPGT"/>
    <property type="match status" value="1"/>
</dbReference>
<dbReference type="SUPFAM" id="SSF53756">
    <property type="entry name" value="UDP-Glycosyltransferase/glycogen phosphorylase"/>
    <property type="match status" value="1"/>
</dbReference>
<gene>
    <name evidence="3" type="ORF">TBIB3V08_LOCUS8732</name>
</gene>
<feature type="region of interest" description="Disordered" evidence="2">
    <location>
        <begin position="243"/>
        <end position="317"/>
    </location>
</feature>
<dbReference type="InterPro" id="IPR002213">
    <property type="entry name" value="UDP_glucos_trans"/>
</dbReference>
<feature type="compositionally biased region" description="Polar residues" evidence="2">
    <location>
        <begin position="257"/>
        <end position="266"/>
    </location>
</feature>
<feature type="region of interest" description="Disordered" evidence="2">
    <location>
        <begin position="571"/>
        <end position="591"/>
    </location>
</feature>
<feature type="compositionally biased region" description="Pro residues" evidence="2">
    <location>
        <begin position="525"/>
        <end position="535"/>
    </location>
</feature>
<protein>
    <submittedName>
        <fullName evidence="3">Uncharacterized protein</fullName>
    </submittedName>
</protein>
<feature type="compositionally biased region" description="Basic residues" evidence="2">
    <location>
        <begin position="287"/>
        <end position="297"/>
    </location>
</feature>
<organism evidence="3">
    <name type="scientific">Timema bartmani</name>
    <dbReference type="NCBI Taxonomy" id="61472"/>
    <lineage>
        <taxon>Eukaryota</taxon>
        <taxon>Metazoa</taxon>
        <taxon>Ecdysozoa</taxon>
        <taxon>Arthropoda</taxon>
        <taxon>Hexapoda</taxon>
        <taxon>Insecta</taxon>
        <taxon>Pterygota</taxon>
        <taxon>Neoptera</taxon>
        <taxon>Polyneoptera</taxon>
        <taxon>Phasmatodea</taxon>
        <taxon>Timematodea</taxon>
        <taxon>Timematoidea</taxon>
        <taxon>Timematidae</taxon>
        <taxon>Timema</taxon>
    </lineage>
</organism>
<dbReference type="AlphaFoldDB" id="A0A7R9F5X2"/>
<accession>A0A7R9F5X2</accession>
<evidence type="ECO:0000256" key="1">
    <source>
        <dbReference type="ARBA" id="ARBA00022679"/>
    </source>
</evidence>
<dbReference type="Gene3D" id="3.40.50.2000">
    <property type="entry name" value="Glycogen Phosphorylase B"/>
    <property type="match status" value="1"/>
</dbReference>
<keyword evidence="1" id="KW-0808">Transferase</keyword>
<dbReference type="EMBL" id="OD567985">
    <property type="protein sequence ID" value="CAD7446401.1"/>
    <property type="molecule type" value="Genomic_DNA"/>
</dbReference>
<evidence type="ECO:0000256" key="2">
    <source>
        <dbReference type="SAM" id="MobiDB-lite"/>
    </source>
</evidence>
<name>A0A7R9F5X2_9NEOP</name>
<feature type="region of interest" description="Disordered" evidence="2">
    <location>
        <begin position="522"/>
        <end position="553"/>
    </location>
</feature>